<feature type="transmembrane region" description="Helical" evidence="6">
    <location>
        <begin position="21"/>
        <end position="40"/>
    </location>
</feature>
<protein>
    <submittedName>
        <fullName evidence="9">ABC transporter permease</fullName>
    </submittedName>
</protein>
<dbReference type="EMBL" id="JACOOH010000002">
    <property type="protein sequence ID" value="MBC5620436.1"/>
    <property type="molecule type" value="Genomic_DNA"/>
</dbReference>
<dbReference type="Pfam" id="PF12704">
    <property type="entry name" value="MacB_PCD"/>
    <property type="match status" value="1"/>
</dbReference>
<dbReference type="PANTHER" id="PTHR30572">
    <property type="entry name" value="MEMBRANE COMPONENT OF TRANSPORTER-RELATED"/>
    <property type="match status" value="1"/>
</dbReference>
<name>A0ABR7CXN6_9BACT</name>
<feature type="domain" description="MacB-like periplasmic core" evidence="8">
    <location>
        <begin position="45"/>
        <end position="232"/>
    </location>
</feature>
<accession>A0ABR7CXN6</accession>
<keyword evidence="5 6" id="KW-0472">Membrane</keyword>
<evidence type="ECO:0000313" key="10">
    <source>
        <dbReference type="Proteomes" id="UP000646484"/>
    </source>
</evidence>
<evidence type="ECO:0000256" key="2">
    <source>
        <dbReference type="ARBA" id="ARBA00022475"/>
    </source>
</evidence>
<dbReference type="InterPro" id="IPR025857">
    <property type="entry name" value="MacB_PCD"/>
</dbReference>
<feature type="transmembrane region" description="Helical" evidence="6">
    <location>
        <begin position="317"/>
        <end position="343"/>
    </location>
</feature>
<comment type="subcellular location">
    <subcellularLocation>
        <location evidence="1">Cell membrane</location>
        <topology evidence="1">Multi-pass membrane protein</topology>
    </subcellularLocation>
</comment>
<dbReference type="InterPro" id="IPR003838">
    <property type="entry name" value="ABC3_permease_C"/>
</dbReference>
<evidence type="ECO:0000256" key="3">
    <source>
        <dbReference type="ARBA" id="ARBA00022692"/>
    </source>
</evidence>
<feature type="transmembrane region" description="Helical" evidence="6">
    <location>
        <begin position="269"/>
        <end position="296"/>
    </location>
</feature>
<evidence type="ECO:0000259" key="7">
    <source>
        <dbReference type="Pfam" id="PF02687"/>
    </source>
</evidence>
<dbReference type="InterPro" id="IPR050250">
    <property type="entry name" value="Macrolide_Exporter_MacB"/>
</dbReference>
<keyword evidence="2" id="KW-1003">Cell membrane</keyword>
<evidence type="ECO:0000259" key="8">
    <source>
        <dbReference type="Pfam" id="PF12704"/>
    </source>
</evidence>
<dbReference type="PANTHER" id="PTHR30572:SF18">
    <property type="entry name" value="ABC-TYPE MACROLIDE FAMILY EXPORT SYSTEM PERMEASE COMPONENT 2"/>
    <property type="match status" value="1"/>
</dbReference>
<sequence>MGRLRIYLKPIWYNIMHHKAYAGFCVFGTMLTFVFITILLQVTNVIMGNSATNVAAERIVSLPIVLKNESGLPVKGLNRSDIRTLMNNAKGYECYTCYQFQSTSVKVNGRNYDYGVLFIDKVYWDVFQFEFIQGHPFTDGEMQVPCMVVSERWAKKFFRDGKAIGREIQFQGETYKVTGVVADVSAFAEGGAVSLWVPEKFNKYIPTGNDYVSSYVLYPENTSVDAMMKSITGAFQLYGKAYYNIEQSTSMKEICTVEEAMLRKYGGDLLLTGVGAILVILLLIPILNIILLSMANTSLRNCEIGLQRALGATQKEAFLFVLMENLLLVVLGTLGGILLTFPICRWIDKWVSLNSAIGEVTLLPELDWTLLLVSVLPLMLLFSLLSGGIPAWLAIKHSIMEMLKGGAK</sequence>
<feature type="domain" description="ABC3 transporter permease C-terminal" evidence="7">
    <location>
        <begin position="276"/>
        <end position="399"/>
    </location>
</feature>
<evidence type="ECO:0000256" key="4">
    <source>
        <dbReference type="ARBA" id="ARBA00022989"/>
    </source>
</evidence>
<keyword evidence="3 6" id="KW-0812">Transmembrane</keyword>
<proteinExistence type="predicted"/>
<organism evidence="9 10">
    <name type="scientific">Butyricimonas hominis</name>
    <dbReference type="NCBI Taxonomy" id="2763032"/>
    <lineage>
        <taxon>Bacteria</taxon>
        <taxon>Pseudomonadati</taxon>
        <taxon>Bacteroidota</taxon>
        <taxon>Bacteroidia</taxon>
        <taxon>Bacteroidales</taxon>
        <taxon>Odoribacteraceae</taxon>
        <taxon>Butyricimonas</taxon>
    </lineage>
</organism>
<evidence type="ECO:0000256" key="6">
    <source>
        <dbReference type="SAM" id="Phobius"/>
    </source>
</evidence>
<comment type="caution">
    <text evidence="9">The sequence shown here is derived from an EMBL/GenBank/DDBJ whole genome shotgun (WGS) entry which is preliminary data.</text>
</comment>
<evidence type="ECO:0000256" key="1">
    <source>
        <dbReference type="ARBA" id="ARBA00004651"/>
    </source>
</evidence>
<feature type="transmembrane region" description="Helical" evidence="6">
    <location>
        <begin position="368"/>
        <end position="395"/>
    </location>
</feature>
<evidence type="ECO:0000313" key="9">
    <source>
        <dbReference type="EMBL" id="MBC5620436.1"/>
    </source>
</evidence>
<gene>
    <name evidence="9" type="ORF">H8S64_04940</name>
</gene>
<evidence type="ECO:0000256" key="5">
    <source>
        <dbReference type="ARBA" id="ARBA00023136"/>
    </source>
</evidence>
<dbReference type="Proteomes" id="UP000646484">
    <property type="component" value="Unassembled WGS sequence"/>
</dbReference>
<reference evidence="9 10" key="1">
    <citation type="submission" date="2020-08" db="EMBL/GenBank/DDBJ databases">
        <title>Genome public.</title>
        <authorList>
            <person name="Liu C."/>
            <person name="Sun Q."/>
        </authorList>
    </citation>
    <scope>NUCLEOTIDE SEQUENCE [LARGE SCALE GENOMIC DNA]</scope>
    <source>
        <strain evidence="9 10">NSJ-56</strain>
    </source>
</reference>
<dbReference type="RefSeq" id="WP_186975216.1">
    <property type="nucleotide sequence ID" value="NZ_JACOOH010000002.1"/>
</dbReference>
<dbReference type="Pfam" id="PF02687">
    <property type="entry name" value="FtsX"/>
    <property type="match status" value="1"/>
</dbReference>
<keyword evidence="4 6" id="KW-1133">Transmembrane helix</keyword>
<keyword evidence="10" id="KW-1185">Reference proteome</keyword>